<proteinExistence type="predicted"/>
<reference evidence="2" key="2">
    <citation type="journal article" date="2021" name="J Anim Sci Technol">
        <title>Complete genome sequence of Paenibacillus konkukensis sp. nov. SK3146 as a potential probiotic strain.</title>
        <authorList>
            <person name="Jung H.I."/>
            <person name="Park S."/>
            <person name="Niu K.M."/>
            <person name="Lee S.W."/>
            <person name="Kothari D."/>
            <person name="Yi K.J."/>
            <person name="Kim S.K."/>
        </authorList>
    </citation>
    <scope>NUCLEOTIDE SEQUENCE</scope>
    <source>
        <strain evidence="2">SK3146</strain>
    </source>
</reference>
<protein>
    <recommendedName>
        <fullName evidence="1">DAC domain-containing protein</fullName>
    </recommendedName>
</protein>
<dbReference type="InterPro" id="IPR011990">
    <property type="entry name" value="TPR-like_helical_dom_sf"/>
</dbReference>
<evidence type="ECO:0000313" key="3">
    <source>
        <dbReference type="Proteomes" id="UP001057134"/>
    </source>
</evidence>
<dbReference type="PROSITE" id="PS51794">
    <property type="entry name" value="DAC"/>
    <property type="match status" value="1"/>
</dbReference>
<dbReference type="InterPro" id="IPR003390">
    <property type="entry name" value="DNA_integrity_scan_DisA_N"/>
</dbReference>
<dbReference type="InterPro" id="IPR036888">
    <property type="entry name" value="DNA_integrity_DisA_N_sf"/>
</dbReference>
<dbReference type="SMART" id="SM00028">
    <property type="entry name" value="TPR"/>
    <property type="match status" value="2"/>
</dbReference>
<evidence type="ECO:0000259" key="1">
    <source>
        <dbReference type="PROSITE" id="PS51794"/>
    </source>
</evidence>
<dbReference type="InterPro" id="IPR019734">
    <property type="entry name" value="TPR_rpt"/>
</dbReference>
<dbReference type="Pfam" id="PF02457">
    <property type="entry name" value="DAC"/>
    <property type="match status" value="1"/>
</dbReference>
<organism evidence="2 3">
    <name type="scientific">Paenibacillus konkukensis</name>
    <dbReference type="NCBI Taxonomy" id="2020716"/>
    <lineage>
        <taxon>Bacteria</taxon>
        <taxon>Bacillati</taxon>
        <taxon>Bacillota</taxon>
        <taxon>Bacilli</taxon>
        <taxon>Bacillales</taxon>
        <taxon>Paenibacillaceae</taxon>
        <taxon>Paenibacillus</taxon>
    </lineage>
</organism>
<dbReference type="InterPro" id="IPR048555">
    <property type="entry name" value="DACNH"/>
</dbReference>
<keyword evidence="3" id="KW-1185">Reference proteome</keyword>
<dbReference type="Proteomes" id="UP001057134">
    <property type="component" value="Chromosome"/>
</dbReference>
<dbReference type="Gene3D" id="3.40.1700.10">
    <property type="entry name" value="DNA integrity scanning protein, DisA, N-terminal domain"/>
    <property type="match status" value="1"/>
</dbReference>
<dbReference type="EMBL" id="CP027059">
    <property type="protein sequence ID" value="UQZ84243.1"/>
    <property type="molecule type" value="Genomic_DNA"/>
</dbReference>
<dbReference type="Gene3D" id="1.25.40.10">
    <property type="entry name" value="Tetratricopeptide repeat domain"/>
    <property type="match status" value="2"/>
</dbReference>
<name>A0ABY4RQ54_9BACL</name>
<feature type="domain" description="DAC" evidence="1">
    <location>
        <begin position="413"/>
        <end position="569"/>
    </location>
</feature>
<accession>A0ABY4RQ54</accession>
<evidence type="ECO:0000313" key="2">
    <source>
        <dbReference type="EMBL" id="UQZ84243.1"/>
    </source>
</evidence>
<dbReference type="Pfam" id="PF21750">
    <property type="entry name" value="DACNH"/>
    <property type="match status" value="1"/>
</dbReference>
<dbReference type="SUPFAM" id="SSF143597">
    <property type="entry name" value="YojJ-like"/>
    <property type="match status" value="1"/>
</dbReference>
<sequence>MFGNLEDILKRLNKKFDLKLYTFTLDNNDYPNIENVVRVRRALSDQGGKKIVINQEPLKELIRVFRELDMSNPVHSENNEIRELMKDTMLKEIIQSKLMSLPADKTNEQNKTGIVDVEKPNQEQFKTNIIYANDFAINTEGLERKLKVMVVIHNVDSQLQDIFYNYPELSFIRMVLDYYFQDYFIRDKNVLKLDGESEVGKKYNEDAIQFSRRMTRLFMGKIQTLLQGLYTMKDVASPLLSNEESSQYYINILLEKIDDISTRTYEGSNPFGCMLFADQALLHPSRGIIKYIIRFRENEILLDDSKLIRKLLEMTDHDKDIYLISDEKYIYGIGHINWNEVGNHLLFRVVFKGLSKYNLQLLTTVHTESRFGKLFNENDKKIYKTERNLEIVFKNLLQVSFKSPVLGEEGFTTRKFKRMMKAQFFENREEENIREIDTLERVVRKAREQKHGTMVVITDEETAGQEVERLKKQSIIIEPTAVNPDVVQYLTPIDGAVYFDNTGVCHAVGVILDGIAEPNIGDSSRGARYNSAYRYLHKLDQTKCIIVIISEDGMVNLIPELDEEEPIRLLFQQFIDHINQQEQISNAEIEEFKSKLAAYKEIDYQHYFTVANAFYNKGKFADAIYFFREGLEGAGNYYITTKHYRGLANAYFFAAREGNKSLYHDALSYYNRYIIKENEDELDVHDFNNRGLVLEEIGDRESKKNERLNLYGKALLDFNKAISYLEHAVLYSNRAYVYKRMEKWTECLEDFIHAELLATNKEYLENISAILTNNPEVIGHSIITYLKLKETNSESGDELAKLLEQFKIKLSEENPEAAVALEEFHLIKDTR</sequence>
<reference evidence="2" key="1">
    <citation type="submission" date="2018-02" db="EMBL/GenBank/DDBJ databases">
        <authorList>
            <person name="Kim S.-K."/>
            <person name="Jung H.-I."/>
            <person name="Lee S.-W."/>
        </authorList>
    </citation>
    <scope>NUCLEOTIDE SEQUENCE</scope>
    <source>
        <strain evidence="2">SK3146</strain>
    </source>
</reference>
<dbReference type="SUPFAM" id="SSF48452">
    <property type="entry name" value="TPR-like"/>
    <property type="match status" value="1"/>
</dbReference>
<gene>
    <name evidence="2" type="ORF">SK3146_03476</name>
</gene>